<organism evidence="2 3">
    <name type="scientific">Syntrophaceticus schinkii</name>
    <dbReference type="NCBI Taxonomy" id="499207"/>
    <lineage>
        <taxon>Bacteria</taxon>
        <taxon>Bacillati</taxon>
        <taxon>Bacillota</taxon>
        <taxon>Clostridia</taxon>
        <taxon>Thermoanaerobacterales</taxon>
        <taxon>Thermoanaerobacterales Family III. Incertae Sedis</taxon>
        <taxon>Syntrophaceticus</taxon>
    </lineage>
</organism>
<sequence length="252" mass="28852">MGRLPRKQSTTGIYHVMVRGINKEPIFHEEKDRSRYLEVLAKVKESAPFLIHAYCLMDNHVHLLLQELEEPIGDTLKRIGSSYVYWFNCKYERVGHLFQGRFRSEVVEDDSYFLTVLRYIHQNPVKAEITRHCCEYPWSSYAAYAGAAQRGSVLVDTAFSLGVMGGREQLLRFINTPNSDRCLDIENVIPLSDSEFFMLAGVLLGGKPIACLMKMHPGERDQILRQFKAIEGVTIRQIARLTGLGRWVVSKV</sequence>
<gene>
    <name evidence="2" type="ORF">SSCH_1220007</name>
</gene>
<name>A0A0B7MB87_9FIRM</name>
<dbReference type="Proteomes" id="UP000046155">
    <property type="component" value="Unassembled WGS sequence"/>
</dbReference>
<protein>
    <submittedName>
        <fullName evidence="2">Transposase</fullName>
    </submittedName>
</protein>
<dbReference type="EMBL" id="CDRZ01000027">
    <property type="protein sequence ID" value="CEO87754.1"/>
    <property type="molecule type" value="Genomic_DNA"/>
</dbReference>
<evidence type="ECO:0000259" key="1">
    <source>
        <dbReference type="SMART" id="SM01321"/>
    </source>
</evidence>
<dbReference type="AlphaFoldDB" id="A0A0B7MB87"/>
<dbReference type="Pfam" id="PF01797">
    <property type="entry name" value="Y1_Tnp"/>
    <property type="match status" value="1"/>
</dbReference>
<feature type="domain" description="Transposase IS200-like" evidence="1">
    <location>
        <begin position="9"/>
        <end position="123"/>
    </location>
</feature>
<keyword evidence="3" id="KW-1185">Reference proteome</keyword>
<dbReference type="SUPFAM" id="SSF143422">
    <property type="entry name" value="Transposase IS200-like"/>
    <property type="match status" value="1"/>
</dbReference>
<dbReference type="Gene3D" id="3.30.70.1290">
    <property type="entry name" value="Transposase IS200-like"/>
    <property type="match status" value="1"/>
</dbReference>
<evidence type="ECO:0000313" key="3">
    <source>
        <dbReference type="Proteomes" id="UP000046155"/>
    </source>
</evidence>
<dbReference type="InterPro" id="IPR002686">
    <property type="entry name" value="Transposase_17"/>
</dbReference>
<dbReference type="GO" id="GO:0004803">
    <property type="term" value="F:transposase activity"/>
    <property type="evidence" value="ECO:0007669"/>
    <property type="project" value="InterPro"/>
</dbReference>
<dbReference type="InterPro" id="IPR036515">
    <property type="entry name" value="Transposase_17_sf"/>
</dbReference>
<proteinExistence type="predicted"/>
<evidence type="ECO:0000313" key="2">
    <source>
        <dbReference type="EMBL" id="CEO87754.1"/>
    </source>
</evidence>
<accession>A0A0B7MB87</accession>
<dbReference type="PANTHER" id="PTHR34322">
    <property type="entry name" value="TRANSPOSASE, Y1_TNP DOMAIN-CONTAINING"/>
    <property type="match status" value="1"/>
</dbReference>
<reference evidence="3" key="1">
    <citation type="submission" date="2015-01" db="EMBL/GenBank/DDBJ databases">
        <authorList>
            <person name="Manzoor Shahid"/>
            <person name="Zubair Saima"/>
        </authorList>
    </citation>
    <scope>NUCLEOTIDE SEQUENCE [LARGE SCALE GENOMIC DNA]</scope>
    <source>
        <strain evidence="3">Sp3</strain>
    </source>
</reference>
<dbReference type="SMART" id="SM01321">
    <property type="entry name" value="Y1_Tnp"/>
    <property type="match status" value="1"/>
</dbReference>
<dbReference type="GO" id="GO:0003677">
    <property type="term" value="F:DNA binding"/>
    <property type="evidence" value="ECO:0007669"/>
    <property type="project" value="InterPro"/>
</dbReference>
<dbReference type="GO" id="GO:0006313">
    <property type="term" value="P:DNA transposition"/>
    <property type="evidence" value="ECO:0007669"/>
    <property type="project" value="InterPro"/>
</dbReference>
<dbReference type="PANTHER" id="PTHR34322:SF2">
    <property type="entry name" value="TRANSPOSASE IS200-LIKE DOMAIN-CONTAINING PROTEIN"/>
    <property type="match status" value="1"/>
</dbReference>